<dbReference type="InterPro" id="IPR044035">
    <property type="entry name" value="DUF5698"/>
</dbReference>
<feature type="domain" description="DUF5698" evidence="8">
    <location>
        <begin position="26"/>
        <end position="83"/>
    </location>
</feature>
<evidence type="ECO:0000259" key="7">
    <source>
        <dbReference type="Pfam" id="PF10035"/>
    </source>
</evidence>
<sequence length="171" mass="18272">MWHLDIDIAGALLIFALRLGDVALGTVRAVLVMRGIRPVAAAVGFFEILIWVFAVSQVMNHLDNLANVFAYAAGYSSGILLGMFIEDRMALGVVVVNIVTPNGEDMARAIRDAGFGATGLTGAGGSSDVDMIRVVSPRRRSRELLTLCREQCPGCFATVEDVRSVRGGFSV</sequence>
<comment type="subcellular location">
    <subcellularLocation>
        <location evidence="1 6">Cell membrane</location>
        <topology evidence="1 6">Multi-pass membrane protein</topology>
    </subcellularLocation>
</comment>
<comment type="caution">
    <text evidence="9">The sequence shown here is derived from an EMBL/GenBank/DDBJ whole genome shotgun (WGS) entry which is preliminary data.</text>
</comment>
<protein>
    <recommendedName>
        <fullName evidence="6">UPF0316 protein FVW20_01515</fullName>
    </recommendedName>
</protein>
<gene>
    <name evidence="9" type="ORF">FVW20_01515</name>
</gene>
<feature type="transmembrane region" description="Helical" evidence="6">
    <location>
        <begin position="6"/>
        <end position="27"/>
    </location>
</feature>
<evidence type="ECO:0000313" key="10">
    <source>
        <dbReference type="Proteomes" id="UP001194469"/>
    </source>
</evidence>
<feature type="domain" description="DUF2179" evidence="7">
    <location>
        <begin position="115"/>
        <end position="167"/>
    </location>
</feature>
<keyword evidence="10" id="KW-1185">Reference proteome</keyword>
<dbReference type="EMBL" id="VRYY01000030">
    <property type="protein sequence ID" value="MBG3875734.1"/>
    <property type="molecule type" value="Genomic_DNA"/>
</dbReference>
<keyword evidence="5 6" id="KW-0472">Membrane</keyword>
<evidence type="ECO:0000256" key="4">
    <source>
        <dbReference type="ARBA" id="ARBA00022989"/>
    </source>
</evidence>
<evidence type="ECO:0000313" key="9">
    <source>
        <dbReference type="EMBL" id="MBG3875734.1"/>
    </source>
</evidence>
<evidence type="ECO:0000256" key="3">
    <source>
        <dbReference type="ARBA" id="ARBA00022692"/>
    </source>
</evidence>
<keyword evidence="2 6" id="KW-1003">Cell membrane</keyword>
<evidence type="ECO:0000259" key="8">
    <source>
        <dbReference type="Pfam" id="PF18955"/>
    </source>
</evidence>
<dbReference type="Pfam" id="PF18955">
    <property type="entry name" value="DUF5698"/>
    <property type="match status" value="1"/>
</dbReference>
<evidence type="ECO:0000256" key="2">
    <source>
        <dbReference type="ARBA" id="ARBA00022475"/>
    </source>
</evidence>
<keyword evidence="3 6" id="KW-0812">Transmembrane</keyword>
<proteinExistence type="inferred from homology"/>
<dbReference type="RefSeq" id="WP_167128078.1">
    <property type="nucleotide sequence ID" value="NZ_VRYY01000030.1"/>
</dbReference>
<dbReference type="InterPro" id="IPR019264">
    <property type="entry name" value="DUF2179"/>
</dbReference>
<dbReference type="HAMAP" id="MF_01515">
    <property type="entry name" value="UPF0316"/>
    <property type="match status" value="1"/>
</dbReference>
<evidence type="ECO:0000256" key="6">
    <source>
        <dbReference type="HAMAP-Rule" id="MF_01515"/>
    </source>
</evidence>
<dbReference type="InterPro" id="IPR022930">
    <property type="entry name" value="UPF0316"/>
</dbReference>
<dbReference type="PANTHER" id="PTHR40060">
    <property type="entry name" value="UPF0316 PROTEIN YEBE"/>
    <property type="match status" value="1"/>
</dbReference>
<dbReference type="Pfam" id="PF10035">
    <property type="entry name" value="DUF2179"/>
    <property type="match status" value="1"/>
</dbReference>
<name>A0ABS0J014_9BACT</name>
<dbReference type="Proteomes" id="UP001194469">
    <property type="component" value="Unassembled WGS sequence"/>
</dbReference>
<accession>A0ABS0J014</accession>
<comment type="similarity">
    <text evidence="6">Belongs to the UPF0316 family.</text>
</comment>
<reference evidence="9 10" key="1">
    <citation type="submission" date="2019-08" db="EMBL/GenBank/DDBJ databases">
        <authorList>
            <person name="Luo N."/>
        </authorList>
    </citation>
    <scope>NUCLEOTIDE SEQUENCE [LARGE SCALE GENOMIC DNA]</scope>
    <source>
        <strain evidence="9 10">NCIMB 9442</strain>
    </source>
</reference>
<dbReference type="PANTHER" id="PTHR40060:SF1">
    <property type="entry name" value="UPF0316 PROTEIN YEBE"/>
    <property type="match status" value="1"/>
</dbReference>
<evidence type="ECO:0000256" key="1">
    <source>
        <dbReference type="ARBA" id="ARBA00004651"/>
    </source>
</evidence>
<evidence type="ECO:0000256" key="5">
    <source>
        <dbReference type="ARBA" id="ARBA00023136"/>
    </source>
</evidence>
<keyword evidence="4 6" id="KW-1133">Transmembrane helix</keyword>
<feature type="transmembrane region" description="Helical" evidence="6">
    <location>
        <begin position="39"/>
        <end position="59"/>
    </location>
</feature>
<feature type="transmembrane region" description="Helical" evidence="6">
    <location>
        <begin position="65"/>
        <end position="85"/>
    </location>
</feature>
<organism evidence="9 10">
    <name type="scientific">Nitratidesulfovibrio oxamicus</name>
    <dbReference type="NCBI Taxonomy" id="32016"/>
    <lineage>
        <taxon>Bacteria</taxon>
        <taxon>Pseudomonadati</taxon>
        <taxon>Thermodesulfobacteriota</taxon>
        <taxon>Desulfovibrionia</taxon>
        <taxon>Desulfovibrionales</taxon>
        <taxon>Desulfovibrionaceae</taxon>
        <taxon>Nitratidesulfovibrio</taxon>
    </lineage>
</organism>